<feature type="transmembrane region" description="Helical" evidence="5">
    <location>
        <begin position="39"/>
        <end position="55"/>
    </location>
</feature>
<keyword evidence="2 5" id="KW-0812">Transmembrane</keyword>
<dbReference type="InterPro" id="IPR019109">
    <property type="entry name" value="MamF_MmsF"/>
</dbReference>
<keyword evidence="4 5" id="KW-0472">Membrane</keyword>
<protein>
    <submittedName>
        <fullName evidence="6">Uncharacterized protein</fullName>
    </submittedName>
</protein>
<proteinExistence type="predicted"/>
<name>A0A1G1W4Q7_9BACT</name>
<comment type="caution">
    <text evidence="6">The sequence shown here is derived from an EMBL/GenBank/DDBJ whole genome shotgun (WGS) entry which is preliminary data.</text>
</comment>
<evidence type="ECO:0000256" key="1">
    <source>
        <dbReference type="ARBA" id="ARBA00004141"/>
    </source>
</evidence>
<gene>
    <name evidence="6" type="ORF">A2113_04515</name>
</gene>
<organism evidence="6 7">
    <name type="scientific">Candidatus Woykebacteria bacterium GWA1_44_8</name>
    <dbReference type="NCBI Taxonomy" id="1802591"/>
    <lineage>
        <taxon>Bacteria</taxon>
        <taxon>Candidatus Woykeibacteriota</taxon>
    </lineage>
</organism>
<evidence type="ECO:0000313" key="6">
    <source>
        <dbReference type="EMBL" id="OGY22580.1"/>
    </source>
</evidence>
<evidence type="ECO:0000256" key="5">
    <source>
        <dbReference type="SAM" id="Phobius"/>
    </source>
</evidence>
<evidence type="ECO:0000256" key="4">
    <source>
        <dbReference type="ARBA" id="ARBA00023136"/>
    </source>
</evidence>
<feature type="transmembrane region" description="Helical" evidence="5">
    <location>
        <begin position="67"/>
        <end position="84"/>
    </location>
</feature>
<keyword evidence="3 5" id="KW-1133">Transmembrane helix</keyword>
<evidence type="ECO:0000256" key="3">
    <source>
        <dbReference type="ARBA" id="ARBA00022989"/>
    </source>
</evidence>
<evidence type="ECO:0000256" key="2">
    <source>
        <dbReference type="ARBA" id="ARBA00022692"/>
    </source>
</evidence>
<comment type="subcellular location">
    <subcellularLocation>
        <location evidence="1">Membrane</location>
        <topology evidence="1">Multi-pass membrane protein</topology>
    </subcellularLocation>
</comment>
<evidence type="ECO:0000313" key="7">
    <source>
        <dbReference type="Proteomes" id="UP000176299"/>
    </source>
</evidence>
<accession>A0A1G1W4Q7</accession>
<dbReference type="EMBL" id="MHCN01000004">
    <property type="protein sequence ID" value="OGY22580.1"/>
    <property type="molecule type" value="Genomic_DNA"/>
</dbReference>
<sequence>MVNVFNELVSQARVFLQSIVKGGESSSLVKTYRGEETKIATYAYLPFVSAALLIFNKEKSEFVSFHARRALVLLLMAILAILLLPGFLKVVAVATFYVIFVFGAYKASKGEKWYLPVVNELANTIEI</sequence>
<dbReference type="AlphaFoldDB" id="A0A1G1W4Q7"/>
<reference evidence="6 7" key="1">
    <citation type="journal article" date="2016" name="Nat. Commun.">
        <title>Thousands of microbial genomes shed light on interconnected biogeochemical processes in an aquifer system.</title>
        <authorList>
            <person name="Anantharaman K."/>
            <person name="Brown C.T."/>
            <person name="Hug L.A."/>
            <person name="Sharon I."/>
            <person name="Castelle C.J."/>
            <person name="Probst A.J."/>
            <person name="Thomas B.C."/>
            <person name="Singh A."/>
            <person name="Wilkins M.J."/>
            <person name="Karaoz U."/>
            <person name="Brodie E.L."/>
            <person name="Williams K.H."/>
            <person name="Hubbard S.S."/>
            <person name="Banfield J.F."/>
        </authorList>
    </citation>
    <scope>NUCLEOTIDE SEQUENCE [LARGE SCALE GENOMIC DNA]</scope>
</reference>
<dbReference type="Pfam" id="PF09685">
    <property type="entry name" value="MamF_MmsF"/>
    <property type="match status" value="1"/>
</dbReference>
<dbReference type="Proteomes" id="UP000176299">
    <property type="component" value="Unassembled WGS sequence"/>
</dbReference>